<dbReference type="Proteomes" id="UP001066276">
    <property type="component" value="Chromosome 6"/>
</dbReference>
<comment type="caution">
    <text evidence="1">The sequence shown here is derived from an EMBL/GenBank/DDBJ whole genome shotgun (WGS) entry which is preliminary data.</text>
</comment>
<evidence type="ECO:0000313" key="2">
    <source>
        <dbReference type="Proteomes" id="UP001066276"/>
    </source>
</evidence>
<sequence length="90" mass="9517">MQRRWLGGLERCGSSATIGASDLLLGSLTPHQGLYSLPPQGPRSTRRFHAASGPPICGCCLEPPPGPAARTPHRAFLFRPPGGPRLGLHV</sequence>
<gene>
    <name evidence="1" type="ORF">NDU88_011796</name>
</gene>
<name>A0AAV7R236_PLEWA</name>
<proteinExistence type="predicted"/>
<keyword evidence="2" id="KW-1185">Reference proteome</keyword>
<protein>
    <submittedName>
        <fullName evidence="1">Uncharacterized protein</fullName>
    </submittedName>
</protein>
<reference evidence="1" key="1">
    <citation type="journal article" date="2022" name="bioRxiv">
        <title>Sequencing and chromosome-scale assembly of the giantPleurodeles waltlgenome.</title>
        <authorList>
            <person name="Brown T."/>
            <person name="Elewa A."/>
            <person name="Iarovenko S."/>
            <person name="Subramanian E."/>
            <person name="Araus A.J."/>
            <person name="Petzold A."/>
            <person name="Susuki M."/>
            <person name="Suzuki K.-i.T."/>
            <person name="Hayashi T."/>
            <person name="Toyoda A."/>
            <person name="Oliveira C."/>
            <person name="Osipova E."/>
            <person name="Leigh N.D."/>
            <person name="Simon A."/>
            <person name="Yun M.H."/>
        </authorList>
    </citation>
    <scope>NUCLEOTIDE SEQUENCE</scope>
    <source>
        <strain evidence="1">20211129_DDA</strain>
        <tissue evidence="1">Liver</tissue>
    </source>
</reference>
<accession>A0AAV7R236</accession>
<dbReference type="EMBL" id="JANPWB010000010">
    <property type="protein sequence ID" value="KAJ1145510.1"/>
    <property type="molecule type" value="Genomic_DNA"/>
</dbReference>
<dbReference type="AlphaFoldDB" id="A0AAV7R236"/>
<organism evidence="1 2">
    <name type="scientific">Pleurodeles waltl</name>
    <name type="common">Iberian ribbed newt</name>
    <dbReference type="NCBI Taxonomy" id="8319"/>
    <lineage>
        <taxon>Eukaryota</taxon>
        <taxon>Metazoa</taxon>
        <taxon>Chordata</taxon>
        <taxon>Craniata</taxon>
        <taxon>Vertebrata</taxon>
        <taxon>Euteleostomi</taxon>
        <taxon>Amphibia</taxon>
        <taxon>Batrachia</taxon>
        <taxon>Caudata</taxon>
        <taxon>Salamandroidea</taxon>
        <taxon>Salamandridae</taxon>
        <taxon>Pleurodelinae</taxon>
        <taxon>Pleurodeles</taxon>
    </lineage>
</organism>
<evidence type="ECO:0000313" key="1">
    <source>
        <dbReference type="EMBL" id="KAJ1145510.1"/>
    </source>
</evidence>